<dbReference type="Pfam" id="PF06314">
    <property type="entry name" value="ADC"/>
    <property type="match status" value="1"/>
</dbReference>
<evidence type="ECO:0000313" key="1">
    <source>
        <dbReference type="EMBL" id="MDX3136483.1"/>
    </source>
</evidence>
<protein>
    <submittedName>
        <fullName evidence="1">Acetoacetate decarboxylase family protein</fullName>
    </submittedName>
</protein>
<name>A0AAJ2URC5_9ACTN</name>
<reference evidence="1" key="1">
    <citation type="journal article" date="2023" name="Microb. Genom.">
        <title>Mesoterricola silvestris gen. nov., sp. nov., Mesoterricola sediminis sp. nov., Geothrix oryzae sp. nov., Geothrix edaphica sp. nov., Geothrix rubra sp. nov., and Geothrix limicola sp. nov., six novel members of Acidobacteriota isolated from soils.</title>
        <authorList>
            <person name="Weisberg A.J."/>
            <person name="Pearce E."/>
            <person name="Kramer C.G."/>
            <person name="Chang J.H."/>
            <person name="Clarke C.R."/>
        </authorList>
    </citation>
    <scope>NUCLEOTIDE SEQUENCE</scope>
    <source>
        <strain evidence="1">ND06-05F</strain>
    </source>
</reference>
<dbReference type="EMBL" id="JARAWN010000583">
    <property type="protein sequence ID" value="MDX3136483.1"/>
    <property type="molecule type" value="Genomic_DNA"/>
</dbReference>
<gene>
    <name evidence="1" type="ORF">PV367_43355</name>
</gene>
<evidence type="ECO:0000313" key="2">
    <source>
        <dbReference type="Proteomes" id="UP001273589"/>
    </source>
</evidence>
<dbReference type="Proteomes" id="UP001273589">
    <property type="component" value="Unassembled WGS sequence"/>
</dbReference>
<dbReference type="GO" id="GO:0016829">
    <property type="term" value="F:lyase activity"/>
    <property type="evidence" value="ECO:0007669"/>
    <property type="project" value="InterPro"/>
</dbReference>
<dbReference type="AlphaFoldDB" id="A0AAJ2URC5"/>
<dbReference type="RefSeq" id="WP_408995140.1">
    <property type="nucleotide sequence ID" value="NZ_JARAWN010000583.1"/>
</dbReference>
<accession>A0AAJ2URC5</accession>
<comment type="caution">
    <text evidence="1">The sequence shown here is derived from an EMBL/GenBank/DDBJ whole genome shotgun (WGS) entry which is preliminary data.</text>
</comment>
<dbReference type="Gene3D" id="2.40.400.10">
    <property type="entry name" value="Acetoacetate decarboxylase-like"/>
    <property type="match status" value="1"/>
</dbReference>
<dbReference type="InterPro" id="IPR010451">
    <property type="entry name" value="Acetoacetate_decarboxylase"/>
</dbReference>
<dbReference type="SUPFAM" id="SSF160104">
    <property type="entry name" value="Acetoacetate decarboxylase-like"/>
    <property type="match status" value="1"/>
</dbReference>
<dbReference type="InterPro" id="IPR023375">
    <property type="entry name" value="ADC_dom_sf"/>
</dbReference>
<sequence>MPGKTSSKLSGYSYPLSPSGGSSMITPPPWHFSGNMLWIEYAVDQEAAHSFLPDGLVLSQGSLTAAAVFSEWEWCSADARESSDPVGCQFSEFQIVLACEHLGRPMARCPYAWVDSATSLSRGWIQGMPKQFGSVHLTRMFPVGRAGGRRRPGARLSGSLGVHDRRFVSATITLQKPEGSAPPLALVPLVHSQMASRWTGEESSGSRLITSRVSGVEFGDIWSGAAEIEFDKETIRTQDRDLLSLLPLETGTGYSFAYAETLEGGAYLD</sequence>
<proteinExistence type="predicted"/>
<organism evidence="1 2">
    <name type="scientific">Streptomyces europaeiscabiei</name>
    <dbReference type="NCBI Taxonomy" id="146819"/>
    <lineage>
        <taxon>Bacteria</taxon>
        <taxon>Bacillati</taxon>
        <taxon>Actinomycetota</taxon>
        <taxon>Actinomycetes</taxon>
        <taxon>Kitasatosporales</taxon>
        <taxon>Streptomycetaceae</taxon>
        <taxon>Streptomyces</taxon>
    </lineage>
</organism>